<dbReference type="Proteomes" id="UP000677305">
    <property type="component" value="Chromosome"/>
</dbReference>
<accession>A0A8J8M8X0</accession>
<reference evidence="2 3" key="1">
    <citation type="submission" date="2020-07" db="EMBL/GenBank/DDBJ databases">
        <title>Vallitalea guaymasensis genome.</title>
        <authorList>
            <person name="Postec A."/>
        </authorList>
    </citation>
    <scope>NUCLEOTIDE SEQUENCE [LARGE SCALE GENOMIC DNA]</scope>
    <source>
        <strain evidence="2 3">Ra1766G1</strain>
    </source>
</reference>
<keyword evidence="3" id="KW-1185">Reference proteome</keyword>
<name>A0A8J8M8X0_9FIRM</name>
<evidence type="ECO:0000313" key="2">
    <source>
        <dbReference type="EMBL" id="QUH28512.1"/>
    </source>
</evidence>
<proteinExistence type="predicted"/>
<dbReference type="InterPro" id="IPR029002">
    <property type="entry name" value="PLPC/GPLD1"/>
</dbReference>
<feature type="domain" description="Phospholipase C/D" evidence="1">
    <location>
        <begin position="10"/>
        <end position="96"/>
    </location>
</feature>
<dbReference type="RefSeq" id="WP_212692731.1">
    <property type="nucleotide sequence ID" value="NZ_CP058561.1"/>
</dbReference>
<gene>
    <name evidence="2" type="ORF">HYG85_06055</name>
</gene>
<protein>
    <submittedName>
        <fullName evidence="2">Zinc dependent phospholipase C family protein</fullName>
    </submittedName>
</protein>
<dbReference type="AlphaFoldDB" id="A0A8J8M8X0"/>
<organism evidence="2 3">
    <name type="scientific">Vallitalea guaymasensis</name>
    <dbReference type="NCBI Taxonomy" id="1185412"/>
    <lineage>
        <taxon>Bacteria</taxon>
        <taxon>Bacillati</taxon>
        <taxon>Bacillota</taxon>
        <taxon>Clostridia</taxon>
        <taxon>Lachnospirales</taxon>
        <taxon>Vallitaleaceae</taxon>
        <taxon>Vallitalea</taxon>
    </lineage>
</organism>
<dbReference type="Pfam" id="PF00882">
    <property type="entry name" value="Zn_dep_PLPC"/>
    <property type="match status" value="1"/>
</dbReference>
<evidence type="ECO:0000259" key="1">
    <source>
        <dbReference type="Pfam" id="PF00882"/>
    </source>
</evidence>
<sequence length="217" mass="26293">MATWGLHIRIAEGLLNRGYDFDEESFLVGNIGPDCGMPNEDWSKFEPPTEVSHWSDKGKKNIFADKFYNAYLDKEVNDRKEKSFLFGYYTHLLTDIEFKKLVSKKQKEDVNYQRLKTDKKFIWTIKEDWYDLDHLYFRDNPESIFFRVFQNIKYFPDYLDYYPKGAIIQRIKYITEFYQNPSENLDREYKYLTKEEMNSFLDKTLDFIDNDLKLKLV</sequence>
<evidence type="ECO:0000313" key="3">
    <source>
        <dbReference type="Proteomes" id="UP000677305"/>
    </source>
</evidence>
<dbReference type="EMBL" id="CP058561">
    <property type="protein sequence ID" value="QUH28512.1"/>
    <property type="molecule type" value="Genomic_DNA"/>
</dbReference>
<dbReference type="KEGG" id="vgu:HYG85_06055"/>